<protein>
    <submittedName>
        <fullName evidence="13">Uncharacterized protein</fullName>
    </submittedName>
</protein>
<evidence type="ECO:0000256" key="5">
    <source>
        <dbReference type="ARBA" id="ARBA00022806"/>
    </source>
</evidence>
<keyword evidence="14" id="KW-1185">Reference proteome</keyword>
<evidence type="ECO:0000256" key="7">
    <source>
        <dbReference type="ARBA" id="ARBA00023125"/>
    </source>
</evidence>
<dbReference type="InterPro" id="IPR014001">
    <property type="entry name" value="Helicase_ATP-bd"/>
</dbReference>
<feature type="compositionally biased region" description="Acidic residues" evidence="10">
    <location>
        <begin position="774"/>
        <end position="787"/>
    </location>
</feature>
<evidence type="ECO:0000313" key="14">
    <source>
        <dbReference type="Proteomes" id="UP001055712"/>
    </source>
</evidence>
<reference evidence="13" key="2">
    <citation type="submission" date="2020-11" db="EMBL/GenBank/DDBJ databases">
        <authorList>
            <person name="Cecchin M."/>
            <person name="Marcolungo L."/>
            <person name="Rossato M."/>
            <person name="Girolomoni L."/>
            <person name="Cosentino E."/>
            <person name="Cuine S."/>
            <person name="Li-Beisson Y."/>
            <person name="Delledonne M."/>
            <person name="Ballottari M."/>
        </authorList>
    </citation>
    <scope>NUCLEOTIDE SEQUENCE</scope>
    <source>
        <strain evidence="13">211/11P</strain>
        <tissue evidence="13">Whole cell</tissue>
    </source>
</reference>
<dbReference type="InterPro" id="IPR027417">
    <property type="entry name" value="P-loop_NTPase"/>
</dbReference>
<evidence type="ECO:0000256" key="2">
    <source>
        <dbReference type="ARBA" id="ARBA00007025"/>
    </source>
</evidence>
<evidence type="ECO:0000256" key="8">
    <source>
        <dbReference type="ARBA" id="ARBA00023242"/>
    </source>
</evidence>
<dbReference type="Pfam" id="PF00176">
    <property type="entry name" value="SNF2-rel_dom"/>
    <property type="match status" value="1"/>
</dbReference>
<feature type="region of interest" description="Disordered" evidence="10">
    <location>
        <begin position="258"/>
        <end position="322"/>
    </location>
</feature>
<evidence type="ECO:0000256" key="3">
    <source>
        <dbReference type="ARBA" id="ARBA00022741"/>
    </source>
</evidence>
<comment type="similarity">
    <text evidence="2">Belongs to the SNF2/RAD54 helicase family.</text>
</comment>
<feature type="compositionally biased region" description="Low complexity" evidence="10">
    <location>
        <begin position="2165"/>
        <end position="2186"/>
    </location>
</feature>
<comment type="subcellular location">
    <subcellularLocation>
        <location evidence="1">Nucleus</location>
    </subcellularLocation>
</comment>
<organism evidence="13 14">
    <name type="scientific">Chlorella vulgaris</name>
    <name type="common">Green alga</name>
    <dbReference type="NCBI Taxonomy" id="3077"/>
    <lineage>
        <taxon>Eukaryota</taxon>
        <taxon>Viridiplantae</taxon>
        <taxon>Chlorophyta</taxon>
        <taxon>core chlorophytes</taxon>
        <taxon>Trebouxiophyceae</taxon>
        <taxon>Chlorellales</taxon>
        <taxon>Chlorellaceae</taxon>
        <taxon>Chlorella clade</taxon>
        <taxon>Chlorella</taxon>
    </lineage>
</organism>
<evidence type="ECO:0000256" key="10">
    <source>
        <dbReference type="SAM" id="MobiDB-lite"/>
    </source>
</evidence>
<dbReference type="EMBL" id="SIDB01000002">
    <property type="protein sequence ID" value="KAI3436174.1"/>
    <property type="molecule type" value="Genomic_DNA"/>
</dbReference>
<dbReference type="InterPro" id="IPR001650">
    <property type="entry name" value="Helicase_C-like"/>
</dbReference>
<dbReference type="Proteomes" id="UP001055712">
    <property type="component" value="Unassembled WGS sequence"/>
</dbReference>
<dbReference type="InterPro" id="IPR044574">
    <property type="entry name" value="ARIP4-like"/>
</dbReference>
<dbReference type="InterPro" id="IPR000330">
    <property type="entry name" value="SNF2_N"/>
</dbReference>
<keyword evidence="7" id="KW-0238">DNA-binding</keyword>
<dbReference type="Gene3D" id="3.40.50.300">
    <property type="entry name" value="P-loop containing nucleotide triphosphate hydrolases"/>
    <property type="match status" value="1"/>
</dbReference>
<feature type="region of interest" description="Disordered" evidence="10">
    <location>
        <begin position="1988"/>
        <end position="2023"/>
    </location>
</feature>
<feature type="compositionally biased region" description="Basic and acidic residues" evidence="10">
    <location>
        <begin position="2322"/>
        <end position="2332"/>
    </location>
</feature>
<dbReference type="GO" id="GO:0005634">
    <property type="term" value="C:nucleus"/>
    <property type="evidence" value="ECO:0007669"/>
    <property type="project" value="UniProtKB-SubCell"/>
</dbReference>
<feature type="region of interest" description="Disordered" evidence="10">
    <location>
        <begin position="507"/>
        <end position="559"/>
    </location>
</feature>
<evidence type="ECO:0000256" key="9">
    <source>
        <dbReference type="SAM" id="Coils"/>
    </source>
</evidence>
<feature type="region of interest" description="Disordered" evidence="10">
    <location>
        <begin position="1154"/>
        <end position="1177"/>
    </location>
</feature>
<dbReference type="PROSITE" id="PS51194">
    <property type="entry name" value="HELICASE_CTER"/>
    <property type="match status" value="1"/>
</dbReference>
<feature type="compositionally biased region" description="Polar residues" evidence="10">
    <location>
        <begin position="667"/>
        <end position="676"/>
    </location>
</feature>
<feature type="compositionally biased region" description="Acidic residues" evidence="10">
    <location>
        <begin position="262"/>
        <end position="271"/>
    </location>
</feature>
<feature type="region of interest" description="Disordered" evidence="10">
    <location>
        <begin position="772"/>
        <end position="794"/>
    </location>
</feature>
<dbReference type="Gene3D" id="3.40.50.10810">
    <property type="entry name" value="Tandem AAA-ATPase domain"/>
    <property type="match status" value="2"/>
</dbReference>
<accession>A0A9D4TW24</accession>
<keyword evidence="5" id="KW-0347">Helicase</keyword>
<feature type="compositionally biased region" description="Polar residues" evidence="10">
    <location>
        <begin position="2187"/>
        <end position="2196"/>
    </location>
</feature>
<dbReference type="GO" id="GO:0005524">
    <property type="term" value="F:ATP binding"/>
    <property type="evidence" value="ECO:0007669"/>
    <property type="project" value="UniProtKB-KW"/>
</dbReference>
<reference evidence="13" key="1">
    <citation type="journal article" date="2019" name="Plant J.">
        <title>Chlorella vulgaris genome assembly and annotation reveals the molecular basis for metabolic acclimation to high light conditions.</title>
        <authorList>
            <person name="Cecchin M."/>
            <person name="Marcolungo L."/>
            <person name="Rossato M."/>
            <person name="Girolomoni L."/>
            <person name="Cosentino E."/>
            <person name="Cuine S."/>
            <person name="Li-Beisson Y."/>
            <person name="Delledonne M."/>
            <person name="Ballottari M."/>
        </authorList>
    </citation>
    <scope>NUCLEOTIDE SEQUENCE</scope>
    <source>
        <strain evidence="13">211/11P</strain>
    </source>
</reference>
<dbReference type="InterPro" id="IPR038718">
    <property type="entry name" value="SNF2-like_sf"/>
</dbReference>
<evidence type="ECO:0000256" key="1">
    <source>
        <dbReference type="ARBA" id="ARBA00004123"/>
    </source>
</evidence>
<evidence type="ECO:0000259" key="12">
    <source>
        <dbReference type="PROSITE" id="PS51194"/>
    </source>
</evidence>
<feature type="compositionally biased region" description="Acidic residues" evidence="10">
    <location>
        <begin position="281"/>
        <end position="322"/>
    </location>
</feature>
<sequence>MVDGEGGVPALEAAPTNAQRFDDTFDEAGAQRVAAPAVQAAAGAPIGPVSHASQPRAARRLRLAPIGAAAQTAPAQVPAGNDAEAVTEDRNSGFDSVLKSVGPPLNEAEDFIVAAIPRRQPAPHRCRLPDKLWRRACMQVPQRDAQNQQPAVVRSSDWPRGMRVNSLDICLPDAPGAEVPYHPSTFAAMRRDRTFVRARVHDVRRRLLCAARLLELRRAAAAPAADAGGSGSGDEVELGQEDDEDIMAGFFQQQGVACAGAEEGEEEDSELADCLPPWAPADDESEVSMEGSEAEENQLGEEEEVETGVESGDAEGPDAADGELVQEEVEHLAVRRQELLTQLAAALGLDGNAAERDVQQLRKEVEEAPSRPQLNPHMIVDVRQQLPAAQKADAVLQGLVQALQHGERLWIAKEHPELERDAHRIWLQGRTLLPSWKEYASERQDQLMKQLLALLKTHLDGRGSSVQTVQKAASVMLEFYSGKEDCLLKWLTLQRIASLLERPLAPVAGGDAATSDSDEALRSRASDDEYEVGSWLVQDSEGGGKQLSEADDERGVAYTSRSEGMLVEAAGDEQAQHRGRQQASNAAGLRLGETRVLVAPGNLHELQQQQQQQQQQQHEPLQQDLQQKQQQESELETEDTEAVSLETEVAAVAAAAAVPVAAGNPASEVTSPSSQPAEPADLLPASPTPSADAVAGAMELAGGIMGGASNDIELGLSPLGAEAVGPTDLGTAAGVGAPIAPAAPAGSEAEAAGAVPDDAMEDACVHEVVSMEQGGDDMSSEEEEEEAVSAAGAAASLDGGSRLPGWLMQLEARAPVEVLRLSDEHGMHWARAVLAKPVRERDRTACLLLPSSSGKLETENYVSELPYVRPRPPVGCDIPALAHHSIRVGSMYDCDRQWLSDPSRPATQRAAFVPAIVLRKQLLPLGDSRAQGSQPPHSGFQAELQAASLQGRRSEAALERLMARQAAPVDSASAANGREMRLTVAWPASGSDGYAVSLLTVSEQQLAHPNAPLRCTCTWSAVDGKWRWQAAEAPQPRAALLIWHGLGLNATQVAKLLSAHSKEDWHDLDSSRELNVNLAGLQSSMSVQTLKLKLQRWFKRKLARQPTLSWNRTVHVLHLAGMPAGSARIHVQERGARKPRRLTESRKGILQLASPRRKQPGQGIERKRQEQASAALDASAVALPPRHAALVVEERRMVPLWPEEPDKGPTVLNKIAKVLKSHQRDGIQFIWQALVTNFQEDGELSGGCLLAHHMGLGKTLQTVAFLSSYSLLNPQARFLVVVPKVVLYNWQAEFKKWLPQSLAGSQGLAPEKVFVVSDTNGEECVRKWHSTPSAVLICAHKKFTNMVIPPKRGPKSKVVRAEVAPLQPAASTAEAGTSAQHAAQGLTTNAVAEMLRTGADVVVVDEAHIVKNPKTGICKALMSVTTKRRLALTGYPLQNNLAEMHGMLNWCDPDLITRADWEHTYAIPIMAGQLPGATMQEVRLMNTRLALLHDLTHEMVDRKGEEILRRELPQKREVVLKLALSATQDKVYRLCLKGILEAGKSQLEDTHPLRMICDRPSECYDLLKKLVAADDASAAPAAAQGKAAVGAEQAPGVIQALPSGDDLSRGSSVLSTVSSDAGIARTGSRAGAEAAAAPANVMPAAAAGSGRSKQPFRKLPLQRVKEMLAVIEAGPPEDFQTQSTSKMWALRQLLCYCAANQEKLLVVAESLDLLKEVVSLLEGPTLHLPGGKRLAYCKIDGDTPDRKREENVRRFEQGHFQVFLLSKAGTHGINLVSCRRICVLEEDWNPVYNLQAIARIFRYGQTKTTFVYRMYFNGTVQYALYLRNVNKGMLFKRVVDRQAVKRARTIDKEFEKRSVYFYEPDVPDPRALQAMRETDDLALAHLLSADSKQAADRSVGTGSSAADQPRLKIIEVEDHDKNLLDDPSQKLSQAEKRRAAKQTRKEWMAAGPTMMTRGMRANIARLQKMYGEFSEEEEEVLLAPRGVADPAGQPAAQPPAPTQQGPAQHLQVQARACASRQQGHAPVWGRARLVYEHVMQQHQPKRLQQQQQQQQQRLQQQQEQHQQQQQQQAALYNLAMAAAAATQANAVVAVRNGQKRGREAADSALQPPTSPVPRMTVEQWRVYQLEVQAHQQNGPVGEPQAAAGTDEDRASLPGKRAKSLGTEQRQEQQQQGPQPQTEPPQRVASQQVGSPNAQVAAAVAAAQSLADRLTPAFLHPSGRQQHTAGSLPAATPAPAQVEQQRQQQCAPVALAGAVSAAGQPLAAATAVAAGQASTPPQQPCASVAPEPANGVLTSSPAPQQQPPPQPPQKQQAAVTPPAERHKVRELLRKVVHGSRGASASRSRSRSQPDGSEVGGSSCSTAPLQPAELQQLQGPAEHIRAPSAVVAVEEASLAALAAPPPHGAQQSRQEDQATPPAQRKRSISTDSLLPLVAGSGGRRGSQPGKRFAKKRCIATTNEARQPSPGKGSRQMQLPQAAAVRAPREPEGAERQAGLARAISPDSNVIDLTGV</sequence>
<dbReference type="CDD" id="cd18793">
    <property type="entry name" value="SF2_C_SNF"/>
    <property type="match status" value="1"/>
</dbReference>
<evidence type="ECO:0000259" key="11">
    <source>
        <dbReference type="PROSITE" id="PS51192"/>
    </source>
</evidence>
<feature type="region of interest" description="Disordered" evidence="10">
    <location>
        <begin position="2399"/>
        <end position="2513"/>
    </location>
</feature>
<feature type="domain" description="Helicase ATP-binding" evidence="11">
    <location>
        <begin position="1239"/>
        <end position="1454"/>
    </location>
</feature>
<feature type="region of interest" description="Disordered" evidence="10">
    <location>
        <begin position="2136"/>
        <end position="2205"/>
    </location>
</feature>
<dbReference type="Pfam" id="PF00271">
    <property type="entry name" value="Helicase_C"/>
    <property type="match status" value="1"/>
</dbReference>
<evidence type="ECO:0000256" key="4">
    <source>
        <dbReference type="ARBA" id="ARBA00022801"/>
    </source>
</evidence>
<keyword evidence="3" id="KW-0547">Nucleotide-binding</keyword>
<dbReference type="SMART" id="SM00487">
    <property type="entry name" value="DEXDc"/>
    <property type="match status" value="1"/>
</dbReference>
<dbReference type="GO" id="GO:0004386">
    <property type="term" value="F:helicase activity"/>
    <property type="evidence" value="ECO:0007669"/>
    <property type="project" value="UniProtKB-KW"/>
</dbReference>
<evidence type="ECO:0000313" key="13">
    <source>
        <dbReference type="EMBL" id="KAI3436174.1"/>
    </source>
</evidence>
<evidence type="ECO:0000256" key="6">
    <source>
        <dbReference type="ARBA" id="ARBA00022840"/>
    </source>
</evidence>
<dbReference type="OrthoDB" id="515791at2759"/>
<feature type="region of interest" description="Disordered" evidence="10">
    <location>
        <begin position="2219"/>
        <end position="2379"/>
    </location>
</feature>
<dbReference type="SMART" id="SM00490">
    <property type="entry name" value="HELICc"/>
    <property type="match status" value="1"/>
</dbReference>
<keyword evidence="9" id="KW-0175">Coiled coil</keyword>
<proteinExistence type="inferred from homology"/>
<dbReference type="PANTHER" id="PTHR45797">
    <property type="entry name" value="RAD54-LIKE"/>
    <property type="match status" value="1"/>
</dbReference>
<feature type="region of interest" description="Disordered" evidence="10">
    <location>
        <begin position="664"/>
        <end position="691"/>
    </location>
</feature>
<dbReference type="PROSITE" id="PS51192">
    <property type="entry name" value="HELICASE_ATP_BIND_1"/>
    <property type="match status" value="1"/>
</dbReference>
<keyword evidence="6" id="KW-0067">ATP-binding</keyword>
<feature type="domain" description="Helicase C-terminal" evidence="12">
    <location>
        <begin position="1689"/>
        <end position="1858"/>
    </location>
</feature>
<dbReference type="GO" id="GO:0003677">
    <property type="term" value="F:DNA binding"/>
    <property type="evidence" value="ECO:0007669"/>
    <property type="project" value="UniProtKB-KW"/>
</dbReference>
<feature type="coiled-coil region" evidence="9">
    <location>
        <begin position="2044"/>
        <end position="2078"/>
    </location>
</feature>
<dbReference type="GO" id="GO:0016887">
    <property type="term" value="F:ATP hydrolysis activity"/>
    <property type="evidence" value="ECO:0007669"/>
    <property type="project" value="InterPro"/>
</dbReference>
<comment type="caution">
    <text evidence="13">The sequence shown here is derived from an EMBL/GenBank/DDBJ whole genome shotgun (WGS) entry which is preliminary data.</text>
</comment>
<dbReference type="SUPFAM" id="SSF52540">
    <property type="entry name" value="P-loop containing nucleoside triphosphate hydrolases"/>
    <property type="match status" value="2"/>
</dbReference>
<feature type="compositionally biased region" description="Low complexity" evidence="10">
    <location>
        <begin position="2365"/>
        <end position="2379"/>
    </location>
</feature>
<feature type="region of interest" description="Disordered" evidence="10">
    <location>
        <begin position="605"/>
        <end position="643"/>
    </location>
</feature>
<keyword evidence="8" id="KW-0539">Nucleus</keyword>
<feature type="compositionally biased region" description="Low complexity" evidence="10">
    <location>
        <begin position="605"/>
        <end position="632"/>
    </location>
</feature>
<gene>
    <name evidence="13" type="ORF">D9Q98_002229</name>
</gene>
<dbReference type="InterPro" id="IPR049730">
    <property type="entry name" value="SNF2/RAD54-like_C"/>
</dbReference>
<dbReference type="PANTHER" id="PTHR45797:SF1">
    <property type="entry name" value="HELICASE ARIP4"/>
    <property type="match status" value="1"/>
</dbReference>
<feature type="region of interest" description="Disordered" evidence="10">
    <location>
        <begin position="1919"/>
        <end position="1946"/>
    </location>
</feature>
<feature type="compositionally biased region" description="Low complexity" evidence="10">
    <location>
        <begin position="2236"/>
        <end position="2279"/>
    </location>
</feature>
<name>A0A9D4TW24_CHLVU</name>
<feature type="compositionally biased region" description="Low complexity" evidence="10">
    <location>
        <begin position="2312"/>
        <end position="2321"/>
    </location>
</feature>
<keyword evidence="4" id="KW-0378">Hydrolase</keyword>